<sequence>MVNESQRRGGHTPQGRVTAVSQQVSWAPVSSLPSVNNPSAFQGYFQHASPSYEEERQRWSTSAYKPAPVSRVGYGQIPMRAQTRDQVRIVLQVCYLLLSGKSEKTSIREGMPVDYEILPFALSEFIKVTLLPPLSKLIPGFSWDFSPMVVRETSSWQDILKMDPSVPYFQGRFLKVKTGAKSDGSRVFSAPKNPIEFSLIVNRDQWLQAEEYQENQNSGYQVHSMRSATPESVPKRKTPPSPEKIRPSAPSVAKRPNVSSSRSSGILSIAASDKEGKKPAFKSLNPDQVRQGILLGGQNAIMERKKNFSRILILRQRRYYRQGNLQDCQFCDFGMAFYLSLSGTWCGQTFVKYIHNADAVPLQDADEPGYEIGVFLCFIQHVQFVHTHGQAYMSDFQGAGDFFLDLQ</sequence>
<keyword evidence="3" id="KW-1185">Reference proteome</keyword>
<evidence type="ECO:0008006" key="4">
    <source>
        <dbReference type="Google" id="ProtNLM"/>
    </source>
</evidence>
<proteinExistence type="predicted"/>
<dbReference type="Gene3D" id="3.20.200.10">
    <property type="entry name" value="MHCK/EF2 kinase"/>
    <property type="match status" value="1"/>
</dbReference>
<organism evidence="2 3">
    <name type="scientific">Galerina marginata (strain CBS 339.88)</name>
    <dbReference type="NCBI Taxonomy" id="685588"/>
    <lineage>
        <taxon>Eukaryota</taxon>
        <taxon>Fungi</taxon>
        <taxon>Dikarya</taxon>
        <taxon>Basidiomycota</taxon>
        <taxon>Agaricomycotina</taxon>
        <taxon>Agaricomycetes</taxon>
        <taxon>Agaricomycetidae</taxon>
        <taxon>Agaricales</taxon>
        <taxon>Agaricineae</taxon>
        <taxon>Strophariaceae</taxon>
        <taxon>Galerina</taxon>
    </lineage>
</organism>
<dbReference type="Proteomes" id="UP000027222">
    <property type="component" value="Unassembled WGS sequence"/>
</dbReference>
<reference evidence="3" key="1">
    <citation type="journal article" date="2014" name="Proc. Natl. Acad. Sci. U.S.A.">
        <title>Extensive sampling of basidiomycete genomes demonstrates inadequacy of the white-rot/brown-rot paradigm for wood decay fungi.</title>
        <authorList>
            <person name="Riley R."/>
            <person name="Salamov A.A."/>
            <person name="Brown D.W."/>
            <person name="Nagy L.G."/>
            <person name="Floudas D."/>
            <person name="Held B.W."/>
            <person name="Levasseur A."/>
            <person name="Lombard V."/>
            <person name="Morin E."/>
            <person name="Otillar R."/>
            <person name="Lindquist E.A."/>
            <person name="Sun H."/>
            <person name="LaButti K.M."/>
            <person name="Schmutz J."/>
            <person name="Jabbour D."/>
            <person name="Luo H."/>
            <person name="Baker S.E."/>
            <person name="Pisabarro A.G."/>
            <person name="Walton J.D."/>
            <person name="Blanchette R.A."/>
            <person name="Henrissat B."/>
            <person name="Martin F."/>
            <person name="Cullen D."/>
            <person name="Hibbett D.S."/>
            <person name="Grigoriev I.V."/>
        </authorList>
    </citation>
    <scope>NUCLEOTIDE SEQUENCE [LARGE SCALE GENOMIC DNA]</scope>
    <source>
        <strain evidence="3">CBS 339.88</strain>
    </source>
</reference>
<dbReference type="OrthoDB" id="3055155at2759"/>
<dbReference type="HOGENOM" id="CLU_676220_0_0_1"/>
<dbReference type="STRING" id="685588.A0A067TCE3"/>
<accession>A0A067TCE3</accession>
<feature type="compositionally biased region" description="Polar residues" evidence="1">
    <location>
        <begin position="217"/>
        <end position="230"/>
    </location>
</feature>
<evidence type="ECO:0000313" key="3">
    <source>
        <dbReference type="Proteomes" id="UP000027222"/>
    </source>
</evidence>
<feature type="region of interest" description="Disordered" evidence="1">
    <location>
        <begin position="1"/>
        <end position="21"/>
    </location>
</feature>
<dbReference type="AlphaFoldDB" id="A0A067TCE3"/>
<evidence type="ECO:0000313" key="2">
    <source>
        <dbReference type="EMBL" id="KDR77554.1"/>
    </source>
</evidence>
<feature type="region of interest" description="Disordered" evidence="1">
    <location>
        <begin position="217"/>
        <end position="264"/>
    </location>
</feature>
<protein>
    <recommendedName>
        <fullName evidence="4">Alpha-type protein kinase domain-containing protein</fullName>
    </recommendedName>
</protein>
<dbReference type="EMBL" id="KL142376">
    <property type="protein sequence ID" value="KDR77554.1"/>
    <property type="molecule type" value="Genomic_DNA"/>
</dbReference>
<name>A0A067TCE3_GALM3</name>
<gene>
    <name evidence="2" type="ORF">GALMADRAFT_138645</name>
</gene>
<evidence type="ECO:0000256" key="1">
    <source>
        <dbReference type="SAM" id="MobiDB-lite"/>
    </source>
</evidence>